<evidence type="ECO:0000313" key="3">
    <source>
        <dbReference type="Proteomes" id="UP000192927"/>
    </source>
</evidence>
<dbReference type="GO" id="GO:0005634">
    <property type="term" value="C:nucleus"/>
    <property type="evidence" value="ECO:0007669"/>
    <property type="project" value="TreeGrafter"/>
</dbReference>
<organism evidence="2 3">
    <name type="scientific">Lasallia pustulata</name>
    <dbReference type="NCBI Taxonomy" id="136370"/>
    <lineage>
        <taxon>Eukaryota</taxon>
        <taxon>Fungi</taxon>
        <taxon>Dikarya</taxon>
        <taxon>Ascomycota</taxon>
        <taxon>Pezizomycotina</taxon>
        <taxon>Lecanoromycetes</taxon>
        <taxon>OSLEUM clade</taxon>
        <taxon>Umbilicariomycetidae</taxon>
        <taxon>Umbilicariales</taxon>
        <taxon>Umbilicariaceae</taxon>
        <taxon>Lasallia</taxon>
    </lineage>
</organism>
<keyword evidence="3" id="KW-1185">Reference proteome</keyword>
<dbReference type="Pfam" id="PF00117">
    <property type="entry name" value="GATase"/>
    <property type="match status" value="1"/>
</dbReference>
<dbReference type="PANTHER" id="PTHR42695">
    <property type="entry name" value="GLUTAMINE AMIDOTRANSFERASE YLR126C-RELATED"/>
    <property type="match status" value="1"/>
</dbReference>
<reference evidence="3" key="1">
    <citation type="submission" date="2017-03" db="EMBL/GenBank/DDBJ databases">
        <authorList>
            <person name="Sharma R."/>
            <person name="Thines M."/>
        </authorList>
    </citation>
    <scope>NUCLEOTIDE SEQUENCE [LARGE SCALE GENOMIC DNA]</scope>
</reference>
<evidence type="ECO:0000259" key="1">
    <source>
        <dbReference type="Pfam" id="PF00117"/>
    </source>
</evidence>
<dbReference type="EMBL" id="FWEW01003658">
    <property type="protein sequence ID" value="SLM40295.1"/>
    <property type="molecule type" value="Genomic_DNA"/>
</dbReference>
<name>A0A1W5DB83_9LECA</name>
<dbReference type="Gene3D" id="3.40.50.880">
    <property type="match status" value="1"/>
</dbReference>
<dbReference type="PROSITE" id="PS51273">
    <property type="entry name" value="GATASE_TYPE_1"/>
    <property type="match status" value="1"/>
</dbReference>
<dbReference type="GO" id="GO:0005829">
    <property type="term" value="C:cytosol"/>
    <property type="evidence" value="ECO:0007669"/>
    <property type="project" value="TreeGrafter"/>
</dbReference>
<dbReference type="InterPro" id="IPR044992">
    <property type="entry name" value="ChyE-like"/>
</dbReference>
<dbReference type="SUPFAM" id="SSF52317">
    <property type="entry name" value="Class I glutamine amidotransferase-like"/>
    <property type="match status" value="1"/>
</dbReference>
<dbReference type="InterPro" id="IPR017926">
    <property type="entry name" value="GATASE"/>
</dbReference>
<dbReference type="CDD" id="cd01741">
    <property type="entry name" value="GATase1_1"/>
    <property type="match status" value="1"/>
</dbReference>
<keyword evidence="2" id="KW-0808">Transferase</keyword>
<feature type="domain" description="Glutamine amidotransferase" evidence="1">
    <location>
        <begin position="63"/>
        <end position="202"/>
    </location>
</feature>
<protein>
    <submittedName>
        <fullName evidence="2">Glutamine amidotransferase</fullName>
    </submittedName>
</protein>
<dbReference type="GO" id="GO:0016740">
    <property type="term" value="F:transferase activity"/>
    <property type="evidence" value="ECO:0007669"/>
    <property type="project" value="UniProtKB-KW"/>
</dbReference>
<sequence>MRPHLRLAILECDTLPPATRAHYGSYTGIYTALLHAGASSLSIPHSNLQITGWDVVEAGEYPGLENIDAVLISGAKYSAFASTPWIVRLVEFVKTILEGERGVRIVGVCFGHQIVGRAMGVKVVSSEHGWEASVCEVKLTEKGKEVFGRETLSIHQMHRDIVFDYPPGVEALSSSPKCQVQDMYIKGRLITVQGHPEFNQEIMTELLESRHEREIFDDALFEDGMARAGKGQDGVAVAKAFLRFLLEE</sequence>
<accession>A0A1W5DB83</accession>
<evidence type="ECO:0000313" key="2">
    <source>
        <dbReference type="EMBL" id="SLM40295.1"/>
    </source>
</evidence>
<proteinExistence type="predicted"/>
<dbReference type="AlphaFoldDB" id="A0A1W5DB83"/>
<dbReference type="Proteomes" id="UP000192927">
    <property type="component" value="Unassembled WGS sequence"/>
</dbReference>
<dbReference type="PANTHER" id="PTHR42695:SF5">
    <property type="entry name" value="GLUTAMINE AMIDOTRANSFERASE YLR126C-RELATED"/>
    <property type="match status" value="1"/>
</dbReference>
<keyword evidence="2" id="KW-0315">Glutamine amidotransferase</keyword>
<dbReference type="InterPro" id="IPR029062">
    <property type="entry name" value="Class_I_gatase-like"/>
</dbReference>